<reference evidence="1 2" key="1">
    <citation type="journal article" date="2019" name="Int. J. Syst. Evol. Microbiol.">
        <title>The Global Catalogue of Microorganisms (GCM) 10K type strain sequencing project: providing services to taxonomists for standard genome sequencing and annotation.</title>
        <authorList>
            <consortium name="The Broad Institute Genomics Platform"/>
            <consortium name="The Broad Institute Genome Sequencing Center for Infectious Disease"/>
            <person name="Wu L."/>
            <person name="Ma J."/>
        </authorList>
    </citation>
    <scope>NUCLEOTIDE SEQUENCE [LARGE SCALE GENOMIC DNA]</scope>
    <source>
        <strain evidence="1 2">JCM 3106</strain>
    </source>
</reference>
<organism evidence="1 2">
    <name type="scientific">Streptosporangium longisporum</name>
    <dbReference type="NCBI Taxonomy" id="46187"/>
    <lineage>
        <taxon>Bacteria</taxon>
        <taxon>Bacillati</taxon>
        <taxon>Actinomycetota</taxon>
        <taxon>Actinomycetes</taxon>
        <taxon>Streptosporangiales</taxon>
        <taxon>Streptosporangiaceae</taxon>
        <taxon>Streptosporangium</taxon>
    </lineage>
</organism>
<evidence type="ECO:0000313" key="1">
    <source>
        <dbReference type="EMBL" id="GAA3015276.1"/>
    </source>
</evidence>
<name>A0ABN3Y7L8_9ACTN</name>
<dbReference type="EMBL" id="BAAAWD010000012">
    <property type="protein sequence ID" value="GAA3015276.1"/>
    <property type="molecule type" value="Genomic_DNA"/>
</dbReference>
<proteinExistence type="predicted"/>
<comment type="caution">
    <text evidence="1">The sequence shown here is derived from an EMBL/GenBank/DDBJ whole genome shotgun (WGS) entry which is preliminary data.</text>
</comment>
<dbReference type="Proteomes" id="UP001499930">
    <property type="component" value="Unassembled WGS sequence"/>
</dbReference>
<protein>
    <submittedName>
        <fullName evidence="1">Uncharacterized protein</fullName>
    </submittedName>
</protein>
<accession>A0ABN3Y7L8</accession>
<gene>
    <name evidence="1" type="ORF">GCM10017559_43310</name>
</gene>
<sequence>MSTDGPQTGARSCWGWSSGADGAASSRLFGHAAPSRWRLGGPGAQVAGDYIDVLTRPRPVYAMHDCVRLENHAAGVTNGPRPWAVTMHRSAYDADALTQSVVVMGRGIAAMLHRTITVVAAGRHVRHRAAVSRIS</sequence>
<evidence type="ECO:0000313" key="2">
    <source>
        <dbReference type="Proteomes" id="UP001499930"/>
    </source>
</evidence>
<keyword evidence="2" id="KW-1185">Reference proteome</keyword>